<reference evidence="7" key="1">
    <citation type="submission" date="2025-08" db="UniProtKB">
        <authorList>
            <consortium name="Ensembl"/>
        </authorList>
    </citation>
    <scope>IDENTIFICATION</scope>
</reference>
<organism evidence="7 8">
    <name type="scientific">Varanus komodoensis</name>
    <name type="common">Komodo dragon</name>
    <dbReference type="NCBI Taxonomy" id="61221"/>
    <lineage>
        <taxon>Eukaryota</taxon>
        <taxon>Metazoa</taxon>
        <taxon>Chordata</taxon>
        <taxon>Craniata</taxon>
        <taxon>Vertebrata</taxon>
        <taxon>Euteleostomi</taxon>
        <taxon>Lepidosauria</taxon>
        <taxon>Squamata</taxon>
        <taxon>Bifurcata</taxon>
        <taxon>Unidentata</taxon>
        <taxon>Episquamata</taxon>
        <taxon>Toxicofera</taxon>
        <taxon>Anguimorpha</taxon>
        <taxon>Paleoanguimorpha</taxon>
        <taxon>Varanoidea</taxon>
        <taxon>Varanidae</taxon>
        <taxon>Varanus</taxon>
    </lineage>
</organism>
<evidence type="ECO:0000256" key="1">
    <source>
        <dbReference type="ARBA" id="ARBA00004141"/>
    </source>
</evidence>
<evidence type="ECO:0000256" key="2">
    <source>
        <dbReference type="ARBA" id="ARBA00022692"/>
    </source>
</evidence>
<name>A0A8D2J577_VARKO</name>
<evidence type="ECO:0008006" key="9">
    <source>
        <dbReference type="Google" id="ProtNLM"/>
    </source>
</evidence>
<dbReference type="PRINTS" id="PR00237">
    <property type="entry name" value="GPCRRHODOPSN"/>
</dbReference>
<evidence type="ECO:0000313" key="8">
    <source>
        <dbReference type="Proteomes" id="UP000694545"/>
    </source>
</evidence>
<dbReference type="InterPro" id="IPR000725">
    <property type="entry name" value="Olfact_rcpt"/>
</dbReference>
<proteinExistence type="predicted"/>
<evidence type="ECO:0000256" key="4">
    <source>
        <dbReference type="ARBA" id="ARBA00023136"/>
    </source>
</evidence>
<feature type="transmembrane region" description="Helical" evidence="6">
    <location>
        <begin position="33"/>
        <end position="59"/>
    </location>
</feature>
<keyword evidence="3 6" id="KW-1133">Transmembrane helix</keyword>
<comment type="subcellular location">
    <subcellularLocation>
        <location evidence="1">Membrane</location>
        <topology evidence="1">Multi-pass membrane protein</topology>
    </subcellularLocation>
</comment>
<dbReference type="InterPro" id="IPR000276">
    <property type="entry name" value="GPCR_Rhodpsn"/>
</dbReference>
<keyword evidence="2 6" id="KW-0812">Transmembrane</keyword>
<dbReference type="OMA" id="HEIWAQQ"/>
<evidence type="ECO:0000313" key="7">
    <source>
        <dbReference type="Ensembl" id="ENSVKKP00000007348.1"/>
    </source>
</evidence>
<reference evidence="7" key="2">
    <citation type="submission" date="2025-09" db="UniProtKB">
        <authorList>
            <consortium name="Ensembl"/>
        </authorList>
    </citation>
    <scope>IDENTIFICATION</scope>
</reference>
<dbReference type="AlphaFoldDB" id="A0A8D2J577"/>
<dbReference type="GO" id="GO:0016020">
    <property type="term" value="C:membrane"/>
    <property type="evidence" value="ECO:0007669"/>
    <property type="project" value="UniProtKB-SubCell"/>
</dbReference>
<dbReference type="Gene3D" id="1.20.1070.10">
    <property type="entry name" value="Rhodopsin 7-helix transmembrane proteins"/>
    <property type="match status" value="1"/>
</dbReference>
<dbReference type="GO" id="GO:0004930">
    <property type="term" value="F:G protein-coupled receptor activity"/>
    <property type="evidence" value="ECO:0007669"/>
    <property type="project" value="InterPro"/>
</dbReference>
<sequence length="121" mass="13837">MITFPLHYTAWQNQTTVSEFILLGFGDFPKVQVLLFMLFLVIYLVTMAGNLLILVVVVADQHLHTPMYFFLANLSFLESCYSSTILPKMLRMPDHRLKSSQYSLAGYSNCPNVILWPGVMI</sequence>
<accession>A0A8D2J577</accession>
<evidence type="ECO:0000256" key="5">
    <source>
        <dbReference type="ARBA" id="ARBA00023224"/>
    </source>
</evidence>
<dbReference type="Pfam" id="PF13853">
    <property type="entry name" value="7tm_4"/>
    <property type="match status" value="1"/>
</dbReference>
<dbReference type="Proteomes" id="UP000694545">
    <property type="component" value="Unplaced"/>
</dbReference>
<evidence type="ECO:0000256" key="6">
    <source>
        <dbReference type="SAM" id="Phobius"/>
    </source>
</evidence>
<dbReference type="GO" id="GO:0004984">
    <property type="term" value="F:olfactory receptor activity"/>
    <property type="evidence" value="ECO:0007669"/>
    <property type="project" value="InterPro"/>
</dbReference>
<keyword evidence="8" id="KW-1185">Reference proteome</keyword>
<dbReference type="Ensembl" id="ENSVKKT00000007542.1">
    <property type="protein sequence ID" value="ENSVKKP00000007348.1"/>
    <property type="gene ID" value="ENSVKKG00000005281.1"/>
</dbReference>
<dbReference type="PANTHER" id="PTHR48001">
    <property type="entry name" value="OLFACTORY RECEPTOR"/>
    <property type="match status" value="1"/>
</dbReference>
<protein>
    <recommendedName>
        <fullName evidence="9">Olfactory receptor</fullName>
    </recommendedName>
</protein>
<evidence type="ECO:0000256" key="3">
    <source>
        <dbReference type="ARBA" id="ARBA00022989"/>
    </source>
</evidence>
<dbReference type="SUPFAM" id="SSF81321">
    <property type="entry name" value="Family A G protein-coupled receptor-like"/>
    <property type="match status" value="1"/>
</dbReference>
<keyword evidence="5" id="KW-0807">Transducer</keyword>
<keyword evidence="4 6" id="KW-0472">Membrane</keyword>